<dbReference type="HOGENOM" id="CLU_061154_0_0_7"/>
<dbReference type="InterPro" id="IPR055342">
    <property type="entry name" value="MreC_beta-barrel_core"/>
</dbReference>
<dbReference type="OrthoDB" id="5372414at2"/>
<dbReference type="NCBIfam" id="NF010507">
    <property type="entry name" value="PRK13922.10-6"/>
    <property type="match status" value="1"/>
</dbReference>
<dbReference type="RefSeq" id="WP_011373095.1">
    <property type="nucleotide sequence ID" value="NC_007575.1"/>
</dbReference>
<dbReference type="eggNOG" id="COG1792">
    <property type="taxonomic scope" value="Bacteria"/>
</dbReference>
<dbReference type="STRING" id="326298.Suden_1466"/>
<gene>
    <name evidence="2" type="ordered locus">Suden_1466</name>
</gene>
<dbReference type="KEGG" id="tdn:Suden_1466"/>
<dbReference type="InterPro" id="IPR007221">
    <property type="entry name" value="MreC"/>
</dbReference>
<name>Q30QI8_SULDN</name>
<evidence type="ECO:0000313" key="3">
    <source>
        <dbReference type="Proteomes" id="UP000002714"/>
    </source>
</evidence>
<reference evidence="2 3" key="1">
    <citation type="journal article" date="2008" name="Appl. Environ. Microbiol.">
        <title>Genome of the epsilonproteobacterial chemolithoautotroph Sulfurimonas denitrificans.</title>
        <authorList>
            <person name="Sievert S.M."/>
            <person name="Scott K.M."/>
            <person name="Klotz M.G."/>
            <person name="Chain P.S.G."/>
            <person name="Hauser L.J."/>
            <person name="Hemp J."/>
            <person name="Huegler M."/>
            <person name="Land M."/>
            <person name="Lapidus A."/>
            <person name="Larimer F.W."/>
            <person name="Lucas S."/>
            <person name="Malfatti S.A."/>
            <person name="Meyer F."/>
            <person name="Paulsen I.T."/>
            <person name="Ren Q."/>
            <person name="Simon J."/>
            <person name="Bailey K."/>
            <person name="Diaz E."/>
            <person name="Fitzpatrick K.A."/>
            <person name="Glover B."/>
            <person name="Gwatney N."/>
            <person name="Korajkic A."/>
            <person name="Long A."/>
            <person name="Mobberley J.M."/>
            <person name="Pantry S.N."/>
            <person name="Pazder G."/>
            <person name="Peterson S."/>
            <person name="Quintanilla J.D."/>
            <person name="Sprinkle R."/>
            <person name="Stephens J."/>
            <person name="Thomas P."/>
            <person name="Vaughn R."/>
            <person name="Weber M.J."/>
            <person name="Wooten L.L."/>
        </authorList>
    </citation>
    <scope>NUCLEOTIDE SEQUENCE [LARGE SCALE GENOMIC DNA]</scope>
    <source>
        <strain evidence="3">ATCC 33889 / DSM 1251</strain>
    </source>
</reference>
<protein>
    <submittedName>
        <fullName evidence="2">Putative periplasmic protein</fullName>
    </submittedName>
</protein>
<dbReference type="GO" id="GO:0008360">
    <property type="term" value="P:regulation of cell shape"/>
    <property type="evidence" value="ECO:0007669"/>
    <property type="project" value="InterPro"/>
</dbReference>
<evidence type="ECO:0000259" key="1">
    <source>
        <dbReference type="Pfam" id="PF04085"/>
    </source>
</evidence>
<evidence type="ECO:0000313" key="2">
    <source>
        <dbReference type="EMBL" id="ABB44743.1"/>
    </source>
</evidence>
<keyword evidence="3" id="KW-1185">Reference proteome</keyword>
<dbReference type="Proteomes" id="UP000002714">
    <property type="component" value="Chromosome"/>
</dbReference>
<dbReference type="PANTHER" id="PTHR34138">
    <property type="entry name" value="CELL SHAPE-DETERMINING PROTEIN MREC"/>
    <property type="match status" value="1"/>
</dbReference>
<dbReference type="GO" id="GO:0005886">
    <property type="term" value="C:plasma membrane"/>
    <property type="evidence" value="ECO:0007669"/>
    <property type="project" value="TreeGrafter"/>
</dbReference>
<dbReference type="InterPro" id="IPR042175">
    <property type="entry name" value="Cell/Rod_MreC_2"/>
</dbReference>
<dbReference type="Pfam" id="PF04085">
    <property type="entry name" value="MreC"/>
    <property type="match status" value="1"/>
</dbReference>
<feature type="domain" description="Rod shape-determining protein MreC beta-barrel core" evidence="1">
    <location>
        <begin position="156"/>
        <end position="242"/>
    </location>
</feature>
<organism evidence="2 3">
    <name type="scientific">Sulfurimonas denitrificans (strain ATCC 33889 / DSM 1251)</name>
    <name type="common">Thiomicrospira denitrificans (strain ATCC 33889 / DSM 1251)</name>
    <dbReference type="NCBI Taxonomy" id="326298"/>
    <lineage>
        <taxon>Bacteria</taxon>
        <taxon>Pseudomonadati</taxon>
        <taxon>Campylobacterota</taxon>
        <taxon>Epsilonproteobacteria</taxon>
        <taxon>Campylobacterales</taxon>
        <taxon>Sulfurimonadaceae</taxon>
        <taxon>Sulfurimonas</taxon>
    </lineage>
</organism>
<accession>Q30QI8</accession>
<proteinExistence type="predicted"/>
<dbReference type="AlphaFoldDB" id="Q30QI8"/>
<dbReference type="Gene3D" id="2.40.10.350">
    <property type="entry name" value="Rod shape-determining protein MreC, domain 2"/>
    <property type="match status" value="1"/>
</dbReference>
<sequence>MNKGLLSFFLIFTALIMGALYYTDVIQSPFISVLNKIKTNYHTSSEFIEIQVKKHFFQAEHIVELSEKVKKYENNCLVIEQLSYDLNNLFLESHSELKVEPNVELVRTISYQKFGDLNRVWLEINDYNASKIHGLVYNNLVAGIVISQNGRPLGLLNSDLKSSYAVYVGEQKAPGIVHGNNSNHLIVKFIPAWFLINKGDKVITSGLDEIFFEGLGVGIVVSVTKSQGYQSAVVEPFYKANAPNYFHMIKKVK</sequence>
<dbReference type="PANTHER" id="PTHR34138:SF1">
    <property type="entry name" value="CELL SHAPE-DETERMINING PROTEIN MREC"/>
    <property type="match status" value="1"/>
</dbReference>
<dbReference type="EMBL" id="CP000153">
    <property type="protein sequence ID" value="ABB44743.1"/>
    <property type="molecule type" value="Genomic_DNA"/>
</dbReference>